<evidence type="ECO:0000313" key="1">
    <source>
        <dbReference type="EMBL" id="SPQ02192.1"/>
    </source>
</evidence>
<dbReference type="AlphaFoldDB" id="A0A2U3QLC4"/>
<proteinExistence type="predicted"/>
<dbReference type="EMBL" id="OUUY01000150">
    <property type="protein sequence ID" value="SPQ02192.1"/>
    <property type="molecule type" value="Genomic_DNA"/>
</dbReference>
<dbReference type="PROSITE" id="PS00019">
    <property type="entry name" value="ACTININ_1"/>
    <property type="match status" value="1"/>
</dbReference>
<evidence type="ECO:0000313" key="2">
    <source>
        <dbReference type="Proteomes" id="UP000245125"/>
    </source>
</evidence>
<sequence>MLLDPDKIVPYIPTIAAQLLTAVYERVALIGGDPHSEETLRKEEEVVFKQWENLMFRLNATTDKIRERGRT</sequence>
<accession>A0A2U3QLC4</accession>
<organism evidence="1 2">
    <name type="scientific">Candidatus Sulfobium mesophilum</name>
    <dbReference type="NCBI Taxonomy" id="2016548"/>
    <lineage>
        <taxon>Bacteria</taxon>
        <taxon>Pseudomonadati</taxon>
        <taxon>Nitrospirota</taxon>
        <taxon>Nitrospiria</taxon>
        <taxon>Nitrospirales</taxon>
        <taxon>Nitrospiraceae</taxon>
        <taxon>Candidatus Sulfobium</taxon>
    </lineage>
</organism>
<dbReference type="Proteomes" id="UP000245125">
    <property type="component" value="Unassembled WGS sequence"/>
</dbReference>
<gene>
    <name evidence="1" type="ORF">NBG4_980008</name>
</gene>
<dbReference type="InterPro" id="IPR001589">
    <property type="entry name" value="Actinin_actin-bd_CS"/>
</dbReference>
<keyword evidence="2" id="KW-1185">Reference proteome</keyword>
<name>A0A2U3QLC4_9BACT</name>
<reference evidence="2" key="1">
    <citation type="submission" date="2018-03" db="EMBL/GenBank/DDBJ databases">
        <authorList>
            <person name="Zecchin S."/>
        </authorList>
    </citation>
    <scope>NUCLEOTIDE SEQUENCE [LARGE SCALE GENOMIC DNA]</scope>
</reference>
<protein>
    <submittedName>
        <fullName evidence="1">Uncharacterized protein</fullName>
    </submittedName>
</protein>